<feature type="compositionally biased region" description="Polar residues" evidence="1">
    <location>
        <begin position="142"/>
        <end position="156"/>
    </location>
</feature>
<gene>
    <name evidence="5 6" type="primary">LOC108630568</name>
</gene>
<protein>
    <submittedName>
        <fullName evidence="5 6">Uncharacterized protein LOC108630568 isoform X1</fullName>
    </submittedName>
</protein>
<feature type="region of interest" description="Disordered" evidence="1">
    <location>
        <begin position="90"/>
        <end position="166"/>
    </location>
</feature>
<keyword evidence="4" id="KW-1185">Reference proteome</keyword>
<feature type="chain" id="PRO_5044709232" evidence="3">
    <location>
        <begin position="28"/>
        <end position="361"/>
    </location>
</feature>
<dbReference type="KEGG" id="ccal:108630568"/>
<keyword evidence="2" id="KW-0812">Transmembrane</keyword>
<keyword evidence="2" id="KW-0472">Membrane</keyword>
<keyword evidence="3" id="KW-0732">Signal</keyword>
<dbReference type="AlphaFoldDB" id="A0AAJ7SA16"/>
<organism evidence="4 6">
    <name type="scientific">Ceratina calcarata</name>
    <dbReference type="NCBI Taxonomy" id="156304"/>
    <lineage>
        <taxon>Eukaryota</taxon>
        <taxon>Metazoa</taxon>
        <taxon>Ecdysozoa</taxon>
        <taxon>Arthropoda</taxon>
        <taxon>Hexapoda</taxon>
        <taxon>Insecta</taxon>
        <taxon>Pterygota</taxon>
        <taxon>Neoptera</taxon>
        <taxon>Endopterygota</taxon>
        <taxon>Hymenoptera</taxon>
        <taxon>Apocrita</taxon>
        <taxon>Aculeata</taxon>
        <taxon>Apoidea</taxon>
        <taxon>Anthophila</taxon>
        <taxon>Apidae</taxon>
        <taxon>Ceratina</taxon>
        <taxon>Zadontomerus</taxon>
    </lineage>
</organism>
<reference evidence="5 6" key="1">
    <citation type="submission" date="2025-04" db="UniProtKB">
        <authorList>
            <consortium name="RefSeq"/>
        </authorList>
    </citation>
    <scope>IDENTIFICATION</scope>
    <source>
        <tissue evidence="5 6">Whole body</tissue>
    </source>
</reference>
<accession>A0AAJ7SA16</accession>
<sequence>MISKNRTSPRGFRVLASLFFIIGIASASSKSANNTTIVRAKPSEDGASLLPMEARNSEVLIDAPSTKPLTKIVGPTTRNGDSYLEALKHSRTSTDPREGIVPSSGQTPIKSGSFQRRKEGPVFVASSRVQNEPDRDGYSMVPSDSYTLPSRTSSPRITYGPPVQQPPRPVYGPAFNDYPSSDHGSYLPPHQGEGRAYGPPASAPAPAPVYVPYGAPESVHLGLPSIDFSLPFSLKLNAFTLAKIILKLVIFKMIVKFIAVICLLLFIPKLEIKKNKGGMQNDDDDEEDEGRALSNTNWRVRDRLNTLTLAVNEAMRQHGVDCATLECRIGRAFEREKSWPDYEQLLQSYLLEETRIARMNI</sequence>
<name>A0AAJ7SA16_9HYME</name>
<evidence type="ECO:0000256" key="3">
    <source>
        <dbReference type="SAM" id="SignalP"/>
    </source>
</evidence>
<feature type="compositionally biased region" description="Polar residues" evidence="1">
    <location>
        <begin position="103"/>
        <end position="114"/>
    </location>
</feature>
<evidence type="ECO:0000313" key="4">
    <source>
        <dbReference type="Proteomes" id="UP000694925"/>
    </source>
</evidence>
<proteinExistence type="predicted"/>
<dbReference type="GeneID" id="108630568"/>
<evidence type="ECO:0000256" key="2">
    <source>
        <dbReference type="SAM" id="Phobius"/>
    </source>
</evidence>
<evidence type="ECO:0000256" key="1">
    <source>
        <dbReference type="SAM" id="MobiDB-lite"/>
    </source>
</evidence>
<dbReference type="Proteomes" id="UP000694925">
    <property type="component" value="Unplaced"/>
</dbReference>
<evidence type="ECO:0000313" key="6">
    <source>
        <dbReference type="RefSeq" id="XP_026674056.1"/>
    </source>
</evidence>
<feature type="transmembrane region" description="Helical" evidence="2">
    <location>
        <begin position="244"/>
        <end position="267"/>
    </location>
</feature>
<dbReference type="RefSeq" id="XP_017889406.1">
    <property type="nucleotide sequence ID" value="XM_018033917.2"/>
</dbReference>
<feature type="signal peptide" evidence="3">
    <location>
        <begin position="1"/>
        <end position="27"/>
    </location>
</feature>
<evidence type="ECO:0000313" key="5">
    <source>
        <dbReference type="RefSeq" id="XP_017889406.1"/>
    </source>
</evidence>
<keyword evidence="2" id="KW-1133">Transmembrane helix</keyword>
<dbReference type="RefSeq" id="XP_026674056.1">
    <property type="nucleotide sequence ID" value="XM_026818255.1"/>
</dbReference>